<dbReference type="PANTHER" id="PTHR11538">
    <property type="entry name" value="PHENYLALANYL-TRNA SYNTHETASE"/>
    <property type="match status" value="1"/>
</dbReference>
<evidence type="ECO:0000259" key="1">
    <source>
        <dbReference type="Pfam" id="PF10354"/>
    </source>
</evidence>
<organism evidence="2 3">
    <name type="scientific">Arabidopsis thaliana</name>
    <name type="common">Mouse-ear cress</name>
    <dbReference type="NCBI Taxonomy" id="3702"/>
    <lineage>
        <taxon>Eukaryota</taxon>
        <taxon>Viridiplantae</taxon>
        <taxon>Streptophyta</taxon>
        <taxon>Embryophyta</taxon>
        <taxon>Tracheophyta</taxon>
        <taxon>Spermatophyta</taxon>
        <taxon>Magnoliopsida</taxon>
        <taxon>eudicotyledons</taxon>
        <taxon>Gunneridae</taxon>
        <taxon>Pentapetalae</taxon>
        <taxon>rosids</taxon>
        <taxon>malvids</taxon>
        <taxon>Brassicales</taxon>
        <taxon>Brassicaceae</taxon>
        <taxon>Camelineae</taxon>
        <taxon>Arabidopsis</taxon>
    </lineage>
</organism>
<protein>
    <recommendedName>
        <fullName evidence="1">25S rRNA (uridine-N(3))-methyltransferase BMT5-like domain-containing protein</fullName>
    </recommendedName>
</protein>
<proteinExistence type="predicted"/>
<dbReference type="AlphaFoldDB" id="A0A5S9Y9D6"/>
<dbReference type="GO" id="GO:0070475">
    <property type="term" value="P:rRNA base methylation"/>
    <property type="evidence" value="ECO:0007669"/>
    <property type="project" value="InterPro"/>
</dbReference>
<reference evidence="2 3" key="1">
    <citation type="submission" date="2019-12" db="EMBL/GenBank/DDBJ databases">
        <authorList>
            <person name="Jiao W.-B."/>
            <person name="Schneeberger K."/>
        </authorList>
    </citation>
    <scope>NUCLEOTIDE SEQUENCE [LARGE SCALE GENOMIC DNA]</scope>
    <source>
        <strain evidence="3">cv. C24</strain>
    </source>
</reference>
<gene>
    <name evidence="2" type="ORF">C24_LOCUS23134</name>
</gene>
<dbReference type="Pfam" id="PF10354">
    <property type="entry name" value="BMT5-like"/>
    <property type="match status" value="1"/>
</dbReference>
<dbReference type="InterPro" id="IPR019446">
    <property type="entry name" value="BMT5-like"/>
</dbReference>
<evidence type="ECO:0000313" key="2">
    <source>
        <dbReference type="EMBL" id="CAA0404693.1"/>
    </source>
</evidence>
<accession>A0A5S9Y9D6</accession>
<dbReference type="EMBL" id="CACSHJ010000096">
    <property type="protein sequence ID" value="CAA0404693.1"/>
    <property type="molecule type" value="Genomic_DNA"/>
</dbReference>
<dbReference type="Proteomes" id="UP000434276">
    <property type="component" value="Unassembled WGS sequence"/>
</dbReference>
<dbReference type="GO" id="GO:0070042">
    <property type="term" value="F:rRNA (uridine-N3-)-methyltransferase activity"/>
    <property type="evidence" value="ECO:0007669"/>
    <property type="project" value="InterPro"/>
</dbReference>
<dbReference type="PANTHER" id="PTHR11538:SF62">
    <property type="entry name" value="ATP-BINDING PROTEIN (DUF2431)"/>
    <property type="match status" value="1"/>
</dbReference>
<evidence type="ECO:0000313" key="3">
    <source>
        <dbReference type="Proteomes" id="UP000434276"/>
    </source>
</evidence>
<dbReference type="OrthoDB" id="273345at2759"/>
<sequence length="193" mass="21835">MDVQESKRLSRYSNEQKILVVGEGEFSFSLSLAKALGSATNITAISLDIREDLGRNYNNGKGNVEELERLGCTVVRGVNVHSMKSDDRLAHYDIIIFNFPHAGKRNKVFGGFMESAREMMKDEDGEIHITLNTLNPFNKWDLKALAEEKGLRLIQRMQFIKWAFPSSSNKRASGSNCDFIYPIGSAITYMFKK</sequence>
<name>A0A5S9Y9D6_ARATH</name>
<feature type="domain" description="25S rRNA (uridine-N(3))-methyltransferase BMT5-like" evidence="1">
    <location>
        <begin position="19"/>
        <end position="170"/>
    </location>
</feature>